<sequence length="149" mass="16882">MVGSLWPESAKRIHAKLLTKVFRLSIAFFNTTPPGRIINRFSSDMLAVDIRIPTKVMDLLLFGISVSSTLILVAFTIFVIPFLILAYWVVFKSFMNVSKTLVRLYATTKSPIYQHFNETLGDVSMIRAFRIESQFVEANDGLSDRATNN</sequence>
<keyword evidence="3 9" id="KW-0812">Transmembrane</keyword>
<dbReference type="GO" id="GO:0012505">
    <property type="term" value="C:endomembrane system"/>
    <property type="evidence" value="ECO:0007669"/>
    <property type="project" value="UniProtKB-SubCell"/>
</dbReference>
<dbReference type="InterPro" id="IPR011527">
    <property type="entry name" value="ABC1_TM_dom"/>
</dbReference>
<dbReference type="Gene3D" id="1.20.1560.10">
    <property type="entry name" value="ABC transporter type 1, transmembrane domain"/>
    <property type="match status" value="1"/>
</dbReference>
<keyword evidence="12" id="KW-1185">Reference proteome</keyword>
<dbReference type="AlphaFoldDB" id="A0A9P6IPG4"/>
<evidence type="ECO:0000256" key="4">
    <source>
        <dbReference type="ARBA" id="ARBA00022737"/>
    </source>
</evidence>
<keyword evidence="5" id="KW-0547">Nucleotide-binding</keyword>
<keyword evidence="2" id="KW-0813">Transport</keyword>
<evidence type="ECO:0000256" key="7">
    <source>
        <dbReference type="ARBA" id="ARBA00022989"/>
    </source>
</evidence>
<dbReference type="InterPro" id="IPR050173">
    <property type="entry name" value="ABC_transporter_C-like"/>
</dbReference>
<accession>A0A9P6IPG4</accession>
<dbReference type="Pfam" id="PF00664">
    <property type="entry name" value="ABC_membrane"/>
    <property type="match status" value="1"/>
</dbReference>
<dbReference type="Proteomes" id="UP000749646">
    <property type="component" value="Unassembled WGS sequence"/>
</dbReference>
<comment type="caution">
    <text evidence="11">The sequence shown here is derived from an EMBL/GenBank/DDBJ whole genome shotgun (WGS) entry which is preliminary data.</text>
</comment>
<dbReference type="InterPro" id="IPR036640">
    <property type="entry name" value="ABC1_TM_sf"/>
</dbReference>
<keyword evidence="6" id="KW-0067">ATP-binding</keyword>
<reference evidence="11" key="1">
    <citation type="journal article" date="2020" name="Fungal Divers.">
        <title>Resolving the Mortierellaceae phylogeny through synthesis of multi-gene phylogenetics and phylogenomics.</title>
        <authorList>
            <person name="Vandepol N."/>
            <person name="Liber J."/>
            <person name="Desiro A."/>
            <person name="Na H."/>
            <person name="Kennedy M."/>
            <person name="Barry K."/>
            <person name="Grigoriev I.V."/>
            <person name="Miller A.N."/>
            <person name="O'Donnell K."/>
            <person name="Stajich J.E."/>
            <person name="Bonito G."/>
        </authorList>
    </citation>
    <scope>NUCLEOTIDE SEQUENCE</scope>
    <source>
        <strain evidence="11">MES-2147</strain>
    </source>
</reference>
<keyword evidence="8 9" id="KW-0472">Membrane</keyword>
<dbReference type="SUPFAM" id="SSF90123">
    <property type="entry name" value="ABC transporter transmembrane region"/>
    <property type="match status" value="1"/>
</dbReference>
<evidence type="ECO:0000259" key="10">
    <source>
        <dbReference type="PROSITE" id="PS50929"/>
    </source>
</evidence>
<feature type="non-terminal residue" evidence="11">
    <location>
        <position position="149"/>
    </location>
</feature>
<keyword evidence="4" id="KW-0677">Repeat</keyword>
<evidence type="ECO:0000256" key="3">
    <source>
        <dbReference type="ARBA" id="ARBA00022692"/>
    </source>
</evidence>
<protein>
    <submittedName>
        <fullName evidence="11">Multidrug resistance-associated protein 1</fullName>
    </submittedName>
</protein>
<evidence type="ECO:0000256" key="6">
    <source>
        <dbReference type="ARBA" id="ARBA00022840"/>
    </source>
</evidence>
<dbReference type="PANTHER" id="PTHR24223">
    <property type="entry name" value="ATP-BINDING CASSETTE SUB-FAMILY C"/>
    <property type="match status" value="1"/>
</dbReference>
<evidence type="ECO:0000313" key="12">
    <source>
        <dbReference type="Proteomes" id="UP000749646"/>
    </source>
</evidence>
<organism evidence="11 12">
    <name type="scientific">Modicella reniformis</name>
    <dbReference type="NCBI Taxonomy" id="1440133"/>
    <lineage>
        <taxon>Eukaryota</taxon>
        <taxon>Fungi</taxon>
        <taxon>Fungi incertae sedis</taxon>
        <taxon>Mucoromycota</taxon>
        <taxon>Mortierellomycotina</taxon>
        <taxon>Mortierellomycetes</taxon>
        <taxon>Mortierellales</taxon>
        <taxon>Mortierellaceae</taxon>
        <taxon>Modicella</taxon>
    </lineage>
</organism>
<proteinExistence type="predicted"/>
<name>A0A9P6IPG4_9FUNG</name>
<gene>
    <name evidence="11" type="primary">ABCC1_1</name>
    <name evidence="11" type="ORF">BGZ65_000635</name>
</gene>
<evidence type="ECO:0000256" key="8">
    <source>
        <dbReference type="ARBA" id="ARBA00023136"/>
    </source>
</evidence>
<dbReference type="PROSITE" id="PS50929">
    <property type="entry name" value="ABC_TM1F"/>
    <property type="match status" value="1"/>
</dbReference>
<evidence type="ECO:0000256" key="1">
    <source>
        <dbReference type="ARBA" id="ARBA00004127"/>
    </source>
</evidence>
<feature type="domain" description="ABC transmembrane type-1" evidence="10">
    <location>
        <begin position="1"/>
        <end position="149"/>
    </location>
</feature>
<dbReference type="PANTHER" id="PTHR24223:SF443">
    <property type="entry name" value="MULTIDRUG-RESISTANCE LIKE PROTEIN 1, ISOFORM I"/>
    <property type="match status" value="1"/>
</dbReference>
<dbReference type="EMBL" id="JAAAHW010009001">
    <property type="protein sequence ID" value="KAF9943617.1"/>
    <property type="molecule type" value="Genomic_DNA"/>
</dbReference>
<evidence type="ECO:0000313" key="11">
    <source>
        <dbReference type="EMBL" id="KAF9943617.1"/>
    </source>
</evidence>
<dbReference type="GO" id="GO:0005524">
    <property type="term" value="F:ATP binding"/>
    <property type="evidence" value="ECO:0007669"/>
    <property type="project" value="UniProtKB-KW"/>
</dbReference>
<keyword evidence="7 9" id="KW-1133">Transmembrane helix</keyword>
<dbReference type="OrthoDB" id="6500128at2759"/>
<dbReference type="GO" id="GO:0140359">
    <property type="term" value="F:ABC-type transporter activity"/>
    <property type="evidence" value="ECO:0007669"/>
    <property type="project" value="InterPro"/>
</dbReference>
<feature type="transmembrane region" description="Helical" evidence="9">
    <location>
        <begin position="59"/>
        <end position="90"/>
    </location>
</feature>
<dbReference type="GO" id="GO:0016020">
    <property type="term" value="C:membrane"/>
    <property type="evidence" value="ECO:0007669"/>
    <property type="project" value="InterPro"/>
</dbReference>
<evidence type="ECO:0000256" key="5">
    <source>
        <dbReference type="ARBA" id="ARBA00022741"/>
    </source>
</evidence>
<comment type="subcellular location">
    <subcellularLocation>
        <location evidence="1">Endomembrane system</location>
        <topology evidence="1">Multi-pass membrane protein</topology>
    </subcellularLocation>
</comment>
<evidence type="ECO:0000256" key="9">
    <source>
        <dbReference type="SAM" id="Phobius"/>
    </source>
</evidence>
<evidence type="ECO:0000256" key="2">
    <source>
        <dbReference type="ARBA" id="ARBA00022448"/>
    </source>
</evidence>